<evidence type="ECO:0000313" key="3">
    <source>
        <dbReference type="Proteomes" id="UP000002204"/>
    </source>
</evidence>
<accession>C0ZQ07</accession>
<dbReference type="AlphaFoldDB" id="C0ZQ07"/>
<dbReference type="eggNOG" id="COG3832">
    <property type="taxonomic scope" value="Bacteria"/>
</dbReference>
<evidence type="ECO:0008006" key="4">
    <source>
        <dbReference type="Google" id="ProtNLM"/>
    </source>
</evidence>
<evidence type="ECO:0000256" key="1">
    <source>
        <dbReference type="SAM" id="MobiDB-lite"/>
    </source>
</evidence>
<dbReference type="SUPFAM" id="SSF55961">
    <property type="entry name" value="Bet v1-like"/>
    <property type="match status" value="1"/>
</dbReference>
<evidence type="ECO:0000313" key="2">
    <source>
        <dbReference type="EMBL" id="BAH31485.1"/>
    </source>
</evidence>
<reference evidence="2 3" key="2">
    <citation type="journal article" date="2006" name="Environ. Microbiol.">
        <title>Sequence analysis of three plasmids harboured in Rhodococcus erythropolis strain PR4.</title>
        <authorList>
            <person name="Sekine M."/>
            <person name="Tanikawa S."/>
            <person name="Omata S."/>
            <person name="Saito M."/>
            <person name="Fujisawa T."/>
            <person name="Tsukatani N."/>
            <person name="Tajima T."/>
            <person name="Sekigawa T."/>
            <person name="Kosugi H."/>
            <person name="Matsuo Y."/>
            <person name="Nishiko R."/>
            <person name="Imamura K."/>
            <person name="Ito M."/>
            <person name="Narita H."/>
            <person name="Tago S."/>
            <person name="Fujita N."/>
            <person name="Harayama S."/>
        </authorList>
    </citation>
    <scope>NUCLEOTIDE SEQUENCE [LARGE SCALE GENOMIC DNA]</scope>
    <source>
        <strain evidence="3">PR4 / NBRC 100887</strain>
    </source>
</reference>
<dbReference type="KEGG" id="rer:RER_07770"/>
<protein>
    <recommendedName>
        <fullName evidence="4">Polyketide cyclase / dehydrase and lipid transport</fullName>
    </recommendedName>
</protein>
<dbReference type="HOGENOM" id="CLU_166803_0_0_11"/>
<proteinExistence type="predicted"/>
<name>C0ZQ07_RHOE4</name>
<dbReference type="Proteomes" id="UP000002204">
    <property type="component" value="Chromosome"/>
</dbReference>
<reference evidence="3" key="1">
    <citation type="submission" date="2005-03" db="EMBL/GenBank/DDBJ databases">
        <title>Comparison of the complete genome sequences of Rhodococcus erythropolis PR4 and Rhodococcus opacus B4.</title>
        <authorList>
            <person name="Takarada H."/>
            <person name="Sekine M."/>
            <person name="Hosoyama A."/>
            <person name="Yamada R."/>
            <person name="Fujisawa T."/>
            <person name="Omata S."/>
            <person name="Shimizu A."/>
            <person name="Tsukatani N."/>
            <person name="Tanikawa S."/>
            <person name="Fujita N."/>
            <person name="Harayama S."/>
        </authorList>
    </citation>
    <scope>NUCLEOTIDE SEQUENCE [LARGE SCALE GENOMIC DNA]</scope>
    <source>
        <strain evidence="3">PR4 / NBRC 100887</strain>
    </source>
</reference>
<organism evidence="2 3">
    <name type="scientific">Rhodococcus erythropolis (strain PR4 / NBRC 100887)</name>
    <dbReference type="NCBI Taxonomy" id="234621"/>
    <lineage>
        <taxon>Bacteria</taxon>
        <taxon>Bacillati</taxon>
        <taxon>Actinomycetota</taxon>
        <taxon>Actinomycetes</taxon>
        <taxon>Mycobacteriales</taxon>
        <taxon>Nocardiaceae</taxon>
        <taxon>Rhodococcus</taxon>
        <taxon>Rhodococcus erythropolis group</taxon>
    </lineage>
</organism>
<dbReference type="EMBL" id="AP008957">
    <property type="protein sequence ID" value="BAH31485.1"/>
    <property type="molecule type" value="Genomic_DNA"/>
</dbReference>
<gene>
    <name evidence="2" type="ordered locus">RER_07770</name>
</gene>
<sequence length="127" mass="14739">MPLRGGYARAMRQVATRRRSQPPPARFMFEALIDPYRQPARHWLELLESEIAPEIVRAEEPGLVIWSSIWPDRPDAVIRFDIEAVGNSTMLRWTLFLEDPIPSEAEVVRMRKRLNTLINANLRSIFG</sequence>
<feature type="region of interest" description="Disordered" evidence="1">
    <location>
        <begin position="1"/>
        <end position="21"/>
    </location>
</feature>